<gene>
    <name evidence="1" type="ORF">GSCOC_T00001282001</name>
</gene>
<dbReference type="InParanoid" id="A0A068VK92"/>
<reference evidence="2" key="1">
    <citation type="journal article" date="2014" name="Science">
        <title>The coffee genome provides insight into the convergent evolution of caffeine biosynthesis.</title>
        <authorList>
            <person name="Denoeud F."/>
            <person name="Carretero-Paulet L."/>
            <person name="Dereeper A."/>
            <person name="Droc G."/>
            <person name="Guyot R."/>
            <person name="Pietrella M."/>
            <person name="Zheng C."/>
            <person name="Alberti A."/>
            <person name="Anthony F."/>
            <person name="Aprea G."/>
            <person name="Aury J.M."/>
            <person name="Bento P."/>
            <person name="Bernard M."/>
            <person name="Bocs S."/>
            <person name="Campa C."/>
            <person name="Cenci A."/>
            <person name="Combes M.C."/>
            <person name="Crouzillat D."/>
            <person name="Da Silva C."/>
            <person name="Daddiego L."/>
            <person name="De Bellis F."/>
            <person name="Dussert S."/>
            <person name="Garsmeur O."/>
            <person name="Gayraud T."/>
            <person name="Guignon V."/>
            <person name="Jahn K."/>
            <person name="Jamilloux V."/>
            <person name="Joet T."/>
            <person name="Labadie K."/>
            <person name="Lan T."/>
            <person name="Leclercq J."/>
            <person name="Lepelley M."/>
            <person name="Leroy T."/>
            <person name="Li L.T."/>
            <person name="Librado P."/>
            <person name="Lopez L."/>
            <person name="Munoz A."/>
            <person name="Noel B."/>
            <person name="Pallavicini A."/>
            <person name="Perrotta G."/>
            <person name="Poncet V."/>
            <person name="Pot D."/>
            <person name="Priyono X."/>
            <person name="Rigoreau M."/>
            <person name="Rouard M."/>
            <person name="Rozas J."/>
            <person name="Tranchant-Dubreuil C."/>
            <person name="VanBuren R."/>
            <person name="Zhang Q."/>
            <person name="Andrade A.C."/>
            <person name="Argout X."/>
            <person name="Bertrand B."/>
            <person name="de Kochko A."/>
            <person name="Graziosi G."/>
            <person name="Henry R.J."/>
            <person name="Jayarama X."/>
            <person name="Ming R."/>
            <person name="Nagai C."/>
            <person name="Rounsley S."/>
            <person name="Sankoff D."/>
            <person name="Giuliano G."/>
            <person name="Albert V.A."/>
            <person name="Wincker P."/>
            <person name="Lashermes P."/>
        </authorList>
    </citation>
    <scope>NUCLEOTIDE SEQUENCE [LARGE SCALE GENOMIC DNA]</scope>
    <source>
        <strain evidence="2">cv. DH200-94</strain>
    </source>
</reference>
<sequence length="179" mass="20506">MFPLCKPMKIDGVSSENSSVQFLVQFPLPNSVHELPTRLRVVSEDLADNFLHRFDSANNVRVCTIHIRYGHTGNSGIGIVPVPGVPVMTRPSRTGLGRVGEPWCKLTVPVMVQWDCLNCNERMVPRHYLDWENPFIQDDIFCNNSNNHGFACIQPLLVFLNFIAEHHEDFWICKTYHIM</sequence>
<dbReference type="AlphaFoldDB" id="A0A068VK92"/>
<protein>
    <submittedName>
        <fullName evidence="1">DH200=94 genomic scaffold, scaffold_896</fullName>
    </submittedName>
</protein>
<dbReference type="Gramene" id="CDP20098">
    <property type="protein sequence ID" value="CDP20098"/>
    <property type="gene ID" value="GSCOC_T00001282001"/>
</dbReference>
<name>A0A068VK92_COFCA</name>
<evidence type="ECO:0000313" key="1">
    <source>
        <dbReference type="EMBL" id="CDP20098.1"/>
    </source>
</evidence>
<dbReference type="Proteomes" id="UP000295252">
    <property type="component" value="Unassembled WGS sequence"/>
</dbReference>
<proteinExistence type="predicted"/>
<organism evidence="1 2">
    <name type="scientific">Coffea canephora</name>
    <name type="common">Robusta coffee</name>
    <dbReference type="NCBI Taxonomy" id="49390"/>
    <lineage>
        <taxon>Eukaryota</taxon>
        <taxon>Viridiplantae</taxon>
        <taxon>Streptophyta</taxon>
        <taxon>Embryophyta</taxon>
        <taxon>Tracheophyta</taxon>
        <taxon>Spermatophyta</taxon>
        <taxon>Magnoliopsida</taxon>
        <taxon>eudicotyledons</taxon>
        <taxon>Gunneridae</taxon>
        <taxon>Pentapetalae</taxon>
        <taxon>asterids</taxon>
        <taxon>lamiids</taxon>
        <taxon>Gentianales</taxon>
        <taxon>Rubiaceae</taxon>
        <taxon>Ixoroideae</taxon>
        <taxon>Gardenieae complex</taxon>
        <taxon>Bertiereae - Coffeeae clade</taxon>
        <taxon>Coffeeae</taxon>
        <taxon>Coffea</taxon>
    </lineage>
</organism>
<keyword evidence="2" id="KW-1185">Reference proteome</keyword>
<accession>A0A068VK92</accession>
<evidence type="ECO:0000313" key="2">
    <source>
        <dbReference type="Proteomes" id="UP000295252"/>
    </source>
</evidence>
<dbReference type="EMBL" id="HG739980">
    <property type="protein sequence ID" value="CDP20098.1"/>
    <property type="molecule type" value="Genomic_DNA"/>
</dbReference>